<dbReference type="RefSeq" id="WP_303662721.1">
    <property type="nucleotide sequence ID" value="NZ_DLUI01000004.1"/>
</dbReference>
<comment type="caution">
    <text evidence="1">The sequence shown here is derived from an EMBL/GenBank/DDBJ whole genome shotgun (WGS) entry which is preliminary data.</text>
</comment>
<accession>A0A2D3WE04</accession>
<proteinExistence type="predicted"/>
<evidence type="ECO:0008006" key="3">
    <source>
        <dbReference type="Google" id="ProtNLM"/>
    </source>
</evidence>
<evidence type="ECO:0000313" key="2">
    <source>
        <dbReference type="Proteomes" id="UP000228859"/>
    </source>
</evidence>
<dbReference type="AlphaFoldDB" id="A0A2D3WE04"/>
<feature type="non-terminal residue" evidence="1">
    <location>
        <position position="1"/>
    </location>
</feature>
<sequence length="82" mass="9461">IKKLTKELFLGIPLTSSIREDSDYFHPFVYHNSANGEVKNTALILQMKAFSIKRLMNRTGIMDKQNFELILEKGKKMFSPTP</sequence>
<name>A0A2D3WE04_9BACT</name>
<evidence type="ECO:0000313" key="1">
    <source>
        <dbReference type="EMBL" id="DAB39522.1"/>
    </source>
</evidence>
<reference evidence="1 2" key="1">
    <citation type="journal article" date="2017" name="Front. Microbiol.">
        <title>Comparative Genomic Analysis of the Class Epsilonproteobacteria and Proposed Reclassification to Epsilonbacteraeota (phyl. nov.).</title>
        <authorList>
            <person name="Waite D.W."/>
            <person name="Vanwonterghem I."/>
            <person name="Rinke C."/>
            <person name="Parks D.H."/>
            <person name="Zhang Y."/>
            <person name="Takai K."/>
            <person name="Sievert S.M."/>
            <person name="Simon J."/>
            <person name="Campbell B.J."/>
            <person name="Hanson T.E."/>
            <person name="Woyke T."/>
            <person name="Klotz M.G."/>
            <person name="Hugenholtz P."/>
        </authorList>
    </citation>
    <scope>NUCLEOTIDE SEQUENCE [LARGE SCALE GENOMIC DNA]</scope>
    <source>
        <strain evidence="1">UBA12443</strain>
    </source>
</reference>
<dbReference type="Proteomes" id="UP000228859">
    <property type="component" value="Unassembled WGS sequence"/>
</dbReference>
<dbReference type="InterPro" id="IPR011067">
    <property type="entry name" value="Plasmid_toxin/cell-grow_inhib"/>
</dbReference>
<dbReference type="Gene3D" id="2.30.30.110">
    <property type="match status" value="1"/>
</dbReference>
<organism evidence="1 2">
    <name type="scientific">Sulfuricurvum kujiense</name>
    <dbReference type="NCBI Taxonomy" id="148813"/>
    <lineage>
        <taxon>Bacteria</taxon>
        <taxon>Pseudomonadati</taxon>
        <taxon>Campylobacterota</taxon>
        <taxon>Epsilonproteobacteria</taxon>
        <taxon>Campylobacterales</taxon>
        <taxon>Sulfurimonadaceae</taxon>
        <taxon>Sulfuricurvum</taxon>
    </lineage>
</organism>
<protein>
    <recommendedName>
        <fullName evidence="3">Type II toxin-antitoxin system PemK/MazF family toxin</fullName>
    </recommendedName>
</protein>
<dbReference type="EMBL" id="DLUI01000004">
    <property type="protein sequence ID" value="DAB39522.1"/>
    <property type="molecule type" value="Genomic_DNA"/>
</dbReference>
<gene>
    <name evidence="1" type="ORF">CFH83_00270</name>
</gene>